<evidence type="ECO:0000256" key="2">
    <source>
        <dbReference type="ARBA" id="ARBA00022692"/>
    </source>
</evidence>
<dbReference type="PANTHER" id="PTHR12815">
    <property type="entry name" value="SORTING AND ASSEMBLY MACHINERY SAMM50 PROTEIN FAMILY MEMBER"/>
    <property type="match status" value="1"/>
</dbReference>
<keyword evidence="5" id="KW-0998">Cell outer membrane</keyword>
<keyword evidence="4" id="KW-0472">Membrane</keyword>
<dbReference type="Proteomes" id="UP000798808">
    <property type="component" value="Unassembled WGS sequence"/>
</dbReference>
<dbReference type="EMBL" id="SMLW01000632">
    <property type="protein sequence ID" value="MTI27520.1"/>
    <property type="molecule type" value="Genomic_DNA"/>
</dbReference>
<dbReference type="InterPro" id="IPR000184">
    <property type="entry name" value="Bac_surfAg_D15"/>
</dbReference>
<keyword evidence="2" id="KW-0812">Transmembrane</keyword>
<evidence type="ECO:0000313" key="7">
    <source>
        <dbReference type="EMBL" id="MTI27520.1"/>
    </source>
</evidence>
<gene>
    <name evidence="7" type="ORF">E1163_21365</name>
</gene>
<proteinExistence type="predicted"/>
<keyword evidence="8" id="KW-1185">Reference proteome</keyword>
<name>A0ABW9RUN6_9BACT</name>
<evidence type="ECO:0000256" key="5">
    <source>
        <dbReference type="ARBA" id="ARBA00023237"/>
    </source>
</evidence>
<dbReference type="PROSITE" id="PS51257">
    <property type="entry name" value="PROKAR_LIPOPROTEIN"/>
    <property type="match status" value="1"/>
</dbReference>
<dbReference type="PANTHER" id="PTHR12815:SF47">
    <property type="entry name" value="TRANSLOCATION AND ASSEMBLY MODULE SUBUNIT TAMA"/>
    <property type="match status" value="1"/>
</dbReference>
<sequence length="766" mass="88057">MKPHHINILFFIVIVLLMGACSGAKYLNEGQKYYDGAEVKFVSPKGIKGKPELKIELEEMLTPEPNVKLLGSRPKVWFYNIAGEPKKEKGLKHWMKTKLGAPPVYYSDVDISRNVNLLENKLNNEGFFQAYVNYEVKEGKLANSIVFKAHISEPYRYDTVRFPTGEETLPRSIRGIREGTLLETGQRYDLDKMKNERARIEKELKDQGYFYFDDQYLLFRADSTVGNRGVDLHMTVKNDAPGKAQEIYRIGDIYVYPNYQFDETKASGQADTTMVNGIHYVHSDDTFKPEVVTRHVRLREGNIYTKEAELVTLNRLIQLDVFKFVNVDFKDMGHQELRADVFLTPFKKKSIRLELQAVSKSNNNVGPNFTASFRNRNFLRGAERYELNLTAGYEVQVGGQTDQPLNSYILGVENVLTVPRFVTPIRIENVSSRFVPETKFKLGFKTLQRVDLFRLNSIDIDYGFSWHETKTRRHELYPVSIDFIQLGNVSERFDSVLQERPIFARSYEEQFIMGTTYSFYYNSQGKEERVNRTHNFYFNGNIDVSGNLVHLLQSTTSSEKNTDEQPYQLLGSPYSQFVKTDFDFRHFWRLSSSTKLASRLIAGVGYAYGNSVVMPYTKQFSIGGSSSIRAFRARSVGPGIYEAPEDQNYIDQTADVKLEGNVEYRFDIIGAFKGAVFVDAGNVWTIEKDENRPGSEFDPSSFYNQIAVGTGVGLRFDVQFFVLRFDLAFPLKTPADDKWRFSDIAINDREWRSENLLLNIAIGYPF</sequence>
<keyword evidence="3" id="KW-0732">Signal</keyword>
<accession>A0ABW9RUN6</accession>
<dbReference type="Gene3D" id="2.40.160.50">
    <property type="entry name" value="membrane protein fhac: a member of the omp85/tpsb transporter family"/>
    <property type="match status" value="1"/>
</dbReference>
<dbReference type="Pfam" id="PF01103">
    <property type="entry name" value="Omp85"/>
    <property type="match status" value="1"/>
</dbReference>
<evidence type="ECO:0000256" key="3">
    <source>
        <dbReference type="ARBA" id="ARBA00022729"/>
    </source>
</evidence>
<evidence type="ECO:0000313" key="8">
    <source>
        <dbReference type="Proteomes" id="UP000798808"/>
    </source>
</evidence>
<dbReference type="InterPro" id="IPR039910">
    <property type="entry name" value="D15-like"/>
</dbReference>
<dbReference type="RefSeq" id="WP_155174520.1">
    <property type="nucleotide sequence ID" value="NZ_BAAAFL010000027.1"/>
</dbReference>
<evidence type="ECO:0000259" key="6">
    <source>
        <dbReference type="Pfam" id="PF01103"/>
    </source>
</evidence>
<evidence type="ECO:0000256" key="1">
    <source>
        <dbReference type="ARBA" id="ARBA00004370"/>
    </source>
</evidence>
<organism evidence="7 8">
    <name type="scientific">Fulvivirga kasyanovii</name>
    <dbReference type="NCBI Taxonomy" id="396812"/>
    <lineage>
        <taxon>Bacteria</taxon>
        <taxon>Pseudomonadati</taxon>
        <taxon>Bacteroidota</taxon>
        <taxon>Cytophagia</taxon>
        <taxon>Cytophagales</taxon>
        <taxon>Fulvivirgaceae</taxon>
        <taxon>Fulvivirga</taxon>
    </lineage>
</organism>
<feature type="domain" description="Bacterial surface antigen (D15)" evidence="6">
    <location>
        <begin position="503"/>
        <end position="738"/>
    </location>
</feature>
<comment type="subcellular location">
    <subcellularLocation>
        <location evidence="1">Membrane</location>
    </subcellularLocation>
</comment>
<reference evidence="7 8" key="1">
    <citation type="submission" date="2019-02" db="EMBL/GenBank/DDBJ databases">
        <authorList>
            <person name="Goldberg S.R."/>
            <person name="Haltli B.A."/>
            <person name="Correa H."/>
            <person name="Russell K.G."/>
        </authorList>
    </citation>
    <scope>NUCLEOTIDE SEQUENCE [LARGE SCALE GENOMIC DNA]</scope>
    <source>
        <strain evidence="7 8">JCM 16186</strain>
    </source>
</reference>
<protein>
    <recommendedName>
        <fullName evidence="6">Bacterial surface antigen (D15) domain-containing protein</fullName>
    </recommendedName>
</protein>
<evidence type="ECO:0000256" key="4">
    <source>
        <dbReference type="ARBA" id="ARBA00023136"/>
    </source>
</evidence>
<comment type="caution">
    <text evidence="7">The sequence shown here is derived from an EMBL/GenBank/DDBJ whole genome shotgun (WGS) entry which is preliminary data.</text>
</comment>